<keyword evidence="5" id="KW-0479">Metal-binding</keyword>
<dbReference type="SMART" id="SM01336">
    <property type="entry name" value="zf-PARP"/>
    <property type="match status" value="1"/>
</dbReference>
<dbReference type="GO" id="GO:1990404">
    <property type="term" value="F:NAD+-protein mono-ADP-ribosyltransferase activity"/>
    <property type="evidence" value="ECO:0007669"/>
    <property type="project" value="TreeGrafter"/>
</dbReference>
<keyword evidence="6" id="KW-0677">Repeat</keyword>
<dbReference type="Gene3D" id="3.90.228.10">
    <property type="match status" value="1"/>
</dbReference>
<dbReference type="EC" id="2.4.2.-" evidence="15"/>
<proteinExistence type="inferred from homology"/>
<dbReference type="SUPFAM" id="SSF47587">
    <property type="entry name" value="Domain of poly(ADP-ribose) polymerase"/>
    <property type="match status" value="1"/>
</dbReference>
<evidence type="ECO:0000313" key="21">
    <source>
        <dbReference type="Proteomes" id="UP000095282"/>
    </source>
</evidence>
<evidence type="ECO:0000256" key="4">
    <source>
        <dbReference type="ARBA" id="ARBA00022695"/>
    </source>
</evidence>
<dbReference type="PROSITE" id="PS50064">
    <property type="entry name" value="ZF_PARP_2"/>
    <property type="match status" value="1"/>
</dbReference>
<dbReference type="GO" id="GO:0003950">
    <property type="term" value="F:NAD+ poly-ADP-ribosyltransferase activity"/>
    <property type="evidence" value="ECO:0007669"/>
    <property type="project" value="UniProtKB-UniRule"/>
</dbReference>
<evidence type="ECO:0000256" key="3">
    <source>
        <dbReference type="ARBA" id="ARBA00022679"/>
    </source>
</evidence>
<evidence type="ECO:0000259" key="19">
    <source>
        <dbReference type="PROSITE" id="PS51060"/>
    </source>
</evidence>
<dbReference type="InterPro" id="IPR004102">
    <property type="entry name" value="Poly(ADP-ribose)pol_reg_dom"/>
</dbReference>
<feature type="domain" description="PARP-type" evidence="17">
    <location>
        <begin position="15"/>
        <end position="89"/>
    </location>
</feature>
<protein>
    <recommendedName>
        <fullName evidence="15">Poly [ADP-ribose] polymerase</fullName>
        <shortName evidence="15">PARP</shortName>
        <ecNumber evidence="15">2.4.2.-</ecNumber>
    </recommendedName>
</protein>
<evidence type="ECO:0000256" key="9">
    <source>
        <dbReference type="ARBA" id="ARBA00022833"/>
    </source>
</evidence>
<dbReference type="SMART" id="SM01335">
    <property type="entry name" value="PADR1"/>
    <property type="match status" value="1"/>
</dbReference>
<dbReference type="GO" id="GO:0005730">
    <property type="term" value="C:nucleolus"/>
    <property type="evidence" value="ECO:0007669"/>
    <property type="project" value="TreeGrafter"/>
</dbReference>
<dbReference type="FunFam" id="1.20.142.10:FF:000002">
    <property type="entry name" value="Poly [ADP-ribose] polymerase"/>
    <property type="match status" value="1"/>
</dbReference>
<name>A0A1I7U1R9_9PELO</name>
<dbReference type="PROSITE" id="PS51059">
    <property type="entry name" value="PARP_CATALYTIC"/>
    <property type="match status" value="1"/>
</dbReference>
<dbReference type="PROSITE" id="PS51977">
    <property type="entry name" value="WGR"/>
    <property type="match status" value="1"/>
</dbReference>
<reference evidence="22" key="1">
    <citation type="submission" date="2016-11" db="UniProtKB">
        <authorList>
            <consortium name="WormBaseParasite"/>
        </authorList>
    </citation>
    <scope>IDENTIFICATION</scope>
</reference>
<keyword evidence="21" id="KW-1185">Reference proteome</keyword>
<dbReference type="STRING" id="1561998.A0A1I7U1R9"/>
<evidence type="ECO:0000256" key="16">
    <source>
        <dbReference type="SAM" id="MobiDB-lite"/>
    </source>
</evidence>
<keyword evidence="11" id="KW-0238">DNA-binding</keyword>
<dbReference type="SUPFAM" id="SSF142921">
    <property type="entry name" value="WGR domain-like"/>
    <property type="match status" value="1"/>
</dbReference>
<evidence type="ECO:0000259" key="17">
    <source>
        <dbReference type="PROSITE" id="PS50064"/>
    </source>
</evidence>
<evidence type="ECO:0000256" key="5">
    <source>
        <dbReference type="ARBA" id="ARBA00022723"/>
    </source>
</evidence>
<dbReference type="PROSITE" id="PS51060">
    <property type="entry name" value="PARP_ALPHA_HD"/>
    <property type="match status" value="1"/>
</dbReference>
<dbReference type="GO" id="GO:0003677">
    <property type="term" value="F:DNA binding"/>
    <property type="evidence" value="ECO:0007669"/>
    <property type="project" value="UniProtKB-KW"/>
</dbReference>
<dbReference type="InterPro" id="IPR012317">
    <property type="entry name" value="Poly(ADP-ribose)pol_cat_dom"/>
</dbReference>
<dbReference type="Gene3D" id="1.20.142.10">
    <property type="entry name" value="Poly(ADP-ribose) polymerase, regulatory domain"/>
    <property type="match status" value="1"/>
</dbReference>
<keyword evidence="12" id="KW-0539">Nucleus</keyword>
<keyword evidence="8" id="KW-0863">Zinc-finger</keyword>
<dbReference type="InterPro" id="IPR036930">
    <property type="entry name" value="WGR_dom_sf"/>
</dbReference>
<dbReference type="AlphaFoldDB" id="A0A1I7U1R9"/>
<evidence type="ECO:0000313" key="22">
    <source>
        <dbReference type="WBParaSite" id="Csp11.Scaffold629.g13980.t1"/>
    </source>
</evidence>
<evidence type="ECO:0000256" key="15">
    <source>
        <dbReference type="RuleBase" id="RU362114"/>
    </source>
</evidence>
<feature type="domain" description="PARP alpha-helical" evidence="19">
    <location>
        <begin position="375"/>
        <end position="507"/>
    </location>
</feature>
<evidence type="ECO:0000259" key="20">
    <source>
        <dbReference type="PROSITE" id="PS51977"/>
    </source>
</evidence>
<dbReference type="GO" id="GO:0070212">
    <property type="term" value="P:protein poly-ADP-ribosylation"/>
    <property type="evidence" value="ECO:0007669"/>
    <property type="project" value="TreeGrafter"/>
</dbReference>
<dbReference type="InterPro" id="IPR036616">
    <property type="entry name" value="Poly(ADP-ribose)pol_reg_dom_sf"/>
</dbReference>
<dbReference type="InterPro" id="IPR049296">
    <property type="entry name" value="PARP1-like_PADR1_N"/>
</dbReference>
<evidence type="ECO:0000256" key="11">
    <source>
        <dbReference type="ARBA" id="ARBA00023125"/>
    </source>
</evidence>
<dbReference type="InterPro" id="IPR008893">
    <property type="entry name" value="WGR_domain"/>
</dbReference>
<accession>A0A1I7U1R9</accession>
<evidence type="ECO:0000256" key="1">
    <source>
        <dbReference type="ARBA" id="ARBA00004123"/>
    </source>
</evidence>
<keyword evidence="2 15" id="KW-0328">Glycosyltransferase</keyword>
<evidence type="ECO:0000256" key="10">
    <source>
        <dbReference type="ARBA" id="ARBA00023027"/>
    </source>
</evidence>
<dbReference type="GO" id="GO:0016779">
    <property type="term" value="F:nucleotidyltransferase activity"/>
    <property type="evidence" value="ECO:0007669"/>
    <property type="project" value="UniProtKB-KW"/>
</dbReference>
<feature type="region of interest" description="Disordered" evidence="16">
    <location>
        <begin position="101"/>
        <end position="123"/>
    </location>
</feature>
<evidence type="ECO:0000256" key="2">
    <source>
        <dbReference type="ARBA" id="ARBA00022676"/>
    </source>
</evidence>
<keyword evidence="4" id="KW-0548">Nucleotidyltransferase</keyword>
<dbReference type="PANTHER" id="PTHR10459">
    <property type="entry name" value="DNA LIGASE"/>
    <property type="match status" value="1"/>
</dbReference>
<dbReference type="InterPro" id="IPR050800">
    <property type="entry name" value="ARTD/PARP"/>
</dbReference>
<evidence type="ECO:0000256" key="8">
    <source>
        <dbReference type="ARBA" id="ARBA00022771"/>
    </source>
</evidence>
<keyword evidence="7" id="KW-0013">ADP-ribosylation</keyword>
<evidence type="ECO:0000256" key="6">
    <source>
        <dbReference type="ARBA" id="ARBA00022737"/>
    </source>
</evidence>
<dbReference type="PROSITE" id="PS52007">
    <property type="entry name" value="PADR1"/>
    <property type="match status" value="1"/>
</dbReference>
<sequence>MNVPLPYSISYLLGSTCSECKTTIPVGDLRCAFNHSYFERYLDLWYHYECFWRKLACYRIQINLSSIRGVDLIRWEDQLELSQRIRKFKEWLNPVGISDNTRNSTVEDKPSSSGKRRSDEPIEIDNEEEIIENESEFQRKRRLGKSARLAALQEGKMKKQTDELCKNIQFFNSMTPDDRILILEVNGHEVPGNHDYDRDRQIIEKLADYALFGCPIHCVKCFNGIIVYNPSRRIYACSGYNGTLVDTKFSLAEKCHVVKNALNGSVYEAKLSSTDLSMNRNAYCTIQLLKNDESDEYYVFQSWGRVGTKCGGSYFEKFNKEDGIAKFERLFFSNTGNQWKYRKYFRKMPGYSNMIETDNSEIIEIGNQYVVPGSKTSLPQSVKEVVMSIFNIDSMKTALKSFEMDLNKMPLGCLSRNQINQAFDVLNDISDLIVELPIREDKLLDATNKFYNIIPHNFGMKAPELIDSLQKIIVSRKLAFLSSFFCSGKNHMLNALLDIKFAYDQICGSNPTRGIPGVDPVDTNYENLKCIMTPLERDSEDWKLISEYLYNTQGSTHDVKVDLIDILKLDRADESLKFNKKIENRRLLWHGSGKMNFAGILGQGLRIAPPEAPASGYMFGKGIYFADMFSKSFFYCHANENDEAYLLLCDVALGVMTECMKATQLSKYTIPWWSYSVKGIGRECPMKDGDYVHPDGYIIPKGKVHRQLQGTLNQDYFLLYNEYVVYDVDQIQMKYLVRVKMHHARHLM</sequence>
<evidence type="ECO:0000256" key="12">
    <source>
        <dbReference type="ARBA" id="ARBA00023242"/>
    </source>
</evidence>
<dbReference type="Gene3D" id="3.90.640.80">
    <property type="match status" value="1"/>
</dbReference>
<dbReference type="Proteomes" id="UP000095282">
    <property type="component" value="Unplaced"/>
</dbReference>
<comment type="similarity">
    <text evidence="13">Belongs to the ARTD/PARP family.</text>
</comment>
<dbReference type="Pfam" id="PF02877">
    <property type="entry name" value="PARP_reg"/>
    <property type="match status" value="1"/>
</dbReference>
<dbReference type="InterPro" id="IPR001510">
    <property type="entry name" value="Znf_PARP"/>
</dbReference>
<dbReference type="Pfam" id="PF21728">
    <property type="entry name" value="PADR1_N"/>
    <property type="match status" value="1"/>
</dbReference>
<organism evidence="21 22">
    <name type="scientific">Caenorhabditis tropicalis</name>
    <dbReference type="NCBI Taxonomy" id="1561998"/>
    <lineage>
        <taxon>Eukaryota</taxon>
        <taxon>Metazoa</taxon>
        <taxon>Ecdysozoa</taxon>
        <taxon>Nematoda</taxon>
        <taxon>Chromadorea</taxon>
        <taxon>Rhabditida</taxon>
        <taxon>Rhabditina</taxon>
        <taxon>Rhabditomorpha</taxon>
        <taxon>Rhabditoidea</taxon>
        <taxon>Rhabditidae</taxon>
        <taxon>Peloderinae</taxon>
        <taxon>Caenorhabditis</taxon>
    </lineage>
</organism>
<evidence type="ECO:0000256" key="7">
    <source>
        <dbReference type="ARBA" id="ARBA00022765"/>
    </source>
</evidence>
<keyword evidence="3 15" id="KW-0808">Transferase</keyword>
<keyword evidence="10 15" id="KW-0520">NAD</keyword>
<dbReference type="InterPro" id="IPR036957">
    <property type="entry name" value="Znf_PARP_sf"/>
</dbReference>
<evidence type="ECO:0000259" key="18">
    <source>
        <dbReference type="PROSITE" id="PS51059"/>
    </source>
</evidence>
<dbReference type="Gene3D" id="3.30.1740.10">
    <property type="entry name" value="Zinc finger, PARP-type"/>
    <property type="match status" value="1"/>
</dbReference>
<dbReference type="GO" id="GO:0008270">
    <property type="term" value="F:zinc ion binding"/>
    <property type="evidence" value="ECO:0007669"/>
    <property type="project" value="UniProtKB-KW"/>
</dbReference>
<dbReference type="WBParaSite" id="Csp11.Scaffold629.g13980.t1">
    <property type="protein sequence ID" value="Csp11.Scaffold629.g13980.t1"/>
    <property type="gene ID" value="Csp11.Scaffold629.g13980"/>
</dbReference>
<dbReference type="PANTHER" id="PTHR10459:SF60">
    <property type="entry name" value="POLY [ADP-RIBOSE] POLYMERASE 2"/>
    <property type="match status" value="1"/>
</dbReference>
<dbReference type="Pfam" id="PF00644">
    <property type="entry name" value="PARP"/>
    <property type="match status" value="1"/>
</dbReference>
<dbReference type="Pfam" id="PF05406">
    <property type="entry name" value="WGR"/>
    <property type="match status" value="1"/>
</dbReference>
<keyword evidence="9" id="KW-0862">Zinc</keyword>
<feature type="domain" description="WGR" evidence="20">
    <location>
        <begin position="254"/>
        <end position="352"/>
    </location>
</feature>
<comment type="catalytic activity">
    <reaction evidence="14">
        <text>NAD(+) + (ADP-D-ribosyl)n-acceptor = nicotinamide + (ADP-D-ribosyl)n+1-acceptor + H(+).</text>
        <dbReference type="EC" id="2.4.2.30"/>
    </reaction>
</comment>
<evidence type="ECO:0000256" key="14">
    <source>
        <dbReference type="ARBA" id="ARBA00033987"/>
    </source>
</evidence>
<feature type="compositionally biased region" description="Basic and acidic residues" evidence="16">
    <location>
        <begin position="105"/>
        <end position="120"/>
    </location>
</feature>
<dbReference type="SMART" id="SM00773">
    <property type="entry name" value="WGR"/>
    <property type="match status" value="1"/>
</dbReference>
<dbReference type="SUPFAM" id="SSF56399">
    <property type="entry name" value="ADP-ribosylation"/>
    <property type="match status" value="1"/>
</dbReference>
<evidence type="ECO:0000256" key="13">
    <source>
        <dbReference type="ARBA" id="ARBA00024347"/>
    </source>
</evidence>
<comment type="subcellular location">
    <subcellularLocation>
        <location evidence="1">Nucleus</location>
    </subcellularLocation>
</comment>
<dbReference type="GO" id="GO:0006302">
    <property type="term" value="P:double-strand break repair"/>
    <property type="evidence" value="ECO:0007669"/>
    <property type="project" value="TreeGrafter"/>
</dbReference>
<dbReference type="SUPFAM" id="SSF57716">
    <property type="entry name" value="Glucocorticoid receptor-like (DNA-binding domain)"/>
    <property type="match status" value="1"/>
</dbReference>
<feature type="domain" description="PARP catalytic" evidence="18">
    <location>
        <begin position="519"/>
        <end position="748"/>
    </location>
</feature>
<dbReference type="CDD" id="cd01437">
    <property type="entry name" value="parp_like"/>
    <property type="match status" value="1"/>
</dbReference>